<dbReference type="RefSeq" id="WP_046500130.1">
    <property type="nucleotide sequence ID" value="NZ_CGIH01000053.1"/>
</dbReference>
<evidence type="ECO:0000256" key="2">
    <source>
        <dbReference type="ARBA" id="ARBA00022741"/>
    </source>
</evidence>
<dbReference type="InterPro" id="IPR027417">
    <property type="entry name" value="P-loop_NTPase"/>
</dbReference>
<dbReference type="PROSITE" id="PS50893">
    <property type="entry name" value="ABC_TRANSPORTER_2"/>
    <property type="match status" value="1"/>
</dbReference>
<proteinExistence type="predicted"/>
<dbReference type="InterPro" id="IPR050093">
    <property type="entry name" value="ABC_SmlMolc_Importer"/>
</dbReference>
<dbReference type="Gene3D" id="3.40.50.300">
    <property type="entry name" value="P-loop containing nucleotide triphosphate hydrolases"/>
    <property type="match status" value="1"/>
</dbReference>
<dbReference type="SUPFAM" id="SSF52540">
    <property type="entry name" value="P-loop containing nucleoside triphosphate hydrolases"/>
    <property type="match status" value="1"/>
</dbReference>
<dbReference type="EMBL" id="CGIH01000053">
    <property type="protein sequence ID" value="CFY11500.1"/>
    <property type="molecule type" value="Genomic_DNA"/>
</dbReference>
<accession>A0A0E4C9U1</accession>
<keyword evidence="1" id="KW-0813">Transport</keyword>
<dbReference type="PANTHER" id="PTHR42781">
    <property type="entry name" value="SPERMIDINE/PUTRESCINE IMPORT ATP-BINDING PROTEIN POTA"/>
    <property type="match status" value="1"/>
</dbReference>
<keyword evidence="3" id="KW-0067">ATP-binding</keyword>
<feature type="domain" description="ABC transporter" evidence="4">
    <location>
        <begin position="5"/>
        <end position="238"/>
    </location>
</feature>
<dbReference type="CDD" id="cd03260">
    <property type="entry name" value="ABC_PstB_phosphate_transporter"/>
    <property type="match status" value="1"/>
</dbReference>
<dbReference type="AlphaFoldDB" id="A0A0E4C9U1"/>
<dbReference type="InterPro" id="IPR005670">
    <property type="entry name" value="PstB-like"/>
</dbReference>
<dbReference type="SMART" id="SM00382">
    <property type="entry name" value="AAA"/>
    <property type="match status" value="1"/>
</dbReference>
<evidence type="ECO:0000256" key="3">
    <source>
        <dbReference type="ARBA" id="ARBA00022840"/>
    </source>
</evidence>
<dbReference type="GO" id="GO:0005524">
    <property type="term" value="F:ATP binding"/>
    <property type="evidence" value="ECO:0007669"/>
    <property type="project" value="UniProtKB-KW"/>
</dbReference>
<evidence type="ECO:0000313" key="5">
    <source>
        <dbReference type="EMBL" id="CFY11500.1"/>
    </source>
</evidence>
<dbReference type="InterPro" id="IPR003439">
    <property type="entry name" value="ABC_transporter-like_ATP-bd"/>
</dbReference>
<reference evidence="5 6" key="1">
    <citation type="submission" date="2015-03" db="EMBL/GenBank/DDBJ databases">
        <authorList>
            <person name="Murphy D."/>
        </authorList>
    </citation>
    <scope>NUCLEOTIDE SEQUENCE [LARGE SCALE GENOMIC DNA]</scope>
    <source>
        <strain evidence="5 6">OL-4</strain>
    </source>
</reference>
<sequence length="243" mass="27032">MTTPLKLHKVIKRYGERVVLDVDQLAVKGGKITTVIGPNGSGKSTLLRIMALLLVNDAGYLEVLGETVKWQKQQLLRLRRQMSMVTQTSFMFQGTVDYNVAYGLGVRKISEKAVQNRVAEALEMVGMSAYRAADAHTLSGGERQKVAIARAVAIKPRILFLDEPTSNIDISSAAEIEKQIKNINKDQDITIIMVTHNLFQAKRLADEVIFIHEGHIIEQGGQDLFTKPQDLRTAAFLRGETVF</sequence>
<name>A0A0E4C9U1_9FIRM</name>
<dbReference type="GO" id="GO:0035435">
    <property type="term" value="P:phosphate ion transmembrane transport"/>
    <property type="evidence" value="ECO:0007669"/>
    <property type="project" value="InterPro"/>
</dbReference>
<dbReference type="GO" id="GO:0016887">
    <property type="term" value="F:ATP hydrolysis activity"/>
    <property type="evidence" value="ECO:0007669"/>
    <property type="project" value="InterPro"/>
</dbReference>
<dbReference type="Proteomes" id="UP000045545">
    <property type="component" value="Unassembled WGS sequence"/>
</dbReference>
<protein>
    <submittedName>
        <fullName evidence="5">ABC transporter-like</fullName>
    </submittedName>
</protein>
<dbReference type="OrthoDB" id="9780431at2"/>
<dbReference type="STRING" id="690567.2790"/>
<dbReference type="InterPro" id="IPR003593">
    <property type="entry name" value="AAA+_ATPase"/>
</dbReference>
<dbReference type="GO" id="GO:0005315">
    <property type="term" value="F:phosphate transmembrane transporter activity"/>
    <property type="evidence" value="ECO:0007669"/>
    <property type="project" value="InterPro"/>
</dbReference>
<dbReference type="GO" id="GO:0016020">
    <property type="term" value="C:membrane"/>
    <property type="evidence" value="ECO:0007669"/>
    <property type="project" value="InterPro"/>
</dbReference>
<organism evidence="5 6">
    <name type="scientific">Syntrophomonas zehnderi OL-4</name>
    <dbReference type="NCBI Taxonomy" id="690567"/>
    <lineage>
        <taxon>Bacteria</taxon>
        <taxon>Bacillati</taxon>
        <taxon>Bacillota</taxon>
        <taxon>Clostridia</taxon>
        <taxon>Eubacteriales</taxon>
        <taxon>Syntrophomonadaceae</taxon>
        <taxon>Syntrophomonas</taxon>
    </lineage>
</organism>
<gene>
    <name evidence="5" type="ORF">2790</name>
</gene>
<dbReference type="PANTHER" id="PTHR42781:SF9">
    <property type="entry name" value="AMINO ACID ABC TRANSPORTER, ATP-BINDING PROTEIN-RELATED"/>
    <property type="match status" value="1"/>
</dbReference>
<dbReference type="Pfam" id="PF00005">
    <property type="entry name" value="ABC_tran"/>
    <property type="match status" value="1"/>
</dbReference>
<keyword evidence="6" id="KW-1185">Reference proteome</keyword>
<evidence type="ECO:0000313" key="6">
    <source>
        <dbReference type="Proteomes" id="UP000045545"/>
    </source>
</evidence>
<keyword evidence="2" id="KW-0547">Nucleotide-binding</keyword>
<evidence type="ECO:0000259" key="4">
    <source>
        <dbReference type="PROSITE" id="PS50893"/>
    </source>
</evidence>
<evidence type="ECO:0000256" key="1">
    <source>
        <dbReference type="ARBA" id="ARBA00022448"/>
    </source>
</evidence>
<dbReference type="InterPro" id="IPR017871">
    <property type="entry name" value="ABC_transporter-like_CS"/>
</dbReference>
<dbReference type="PROSITE" id="PS00211">
    <property type="entry name" value="ABC_TRANSPORTER_1"/>
    <property type="match status" value="1"/>
</dbReference>